<evidence type="ECO:0000259" key="1">
    <source>
        <dbReference type="PROSITE" id="PS50125"/>
    </source>
</evidence>
<dbReference type="SUPFAM" id="SSF55781">
    <property type="entry name" value="GAF domain-like"/>
    <property type="match status" value="1"/>
</dbReference>
<evidence type="ECO:0000313" key="2">
    <source>
        <dbReference type="EMBL" id="MDM9630359.1"/>
    </source>
</evidence>
<accession>A0ABT7WBS9</accession>
<keyword evidence="3" id="KW-1185">Reference proteome</keyword>
<dbReference type="InterPro" id="IPR001054">
    <property type="entry name" value="A/G_cyclase"/>
</dbReference>
<evidence type="ECO:0000313" key="3">
    <source>
        <dbReference type="Proteomes" id="UP001174839"/>
    </source>
</evidence>
<gene>
    <name evidence="2" type="ORF">QU605_02680</name>
</gene>
<organism evidence="2 3">
    <name type="scientific">Robiginitalea aurantiaca</name>
    <dbReference type="NCBI Taxonomy" id="3056915"/>
    <lineage>
        <taxon>Bacteria</taxon>
        <taxon>Pseudomonadati</taxon>
        <taxon>Bacteroidota</taxon>
        <taxon>Flavobacteriia</taxon>
        <taxon>Flavobacteriales</taxon>
        <taxon>Flavobacteriaceae</taxon>
        <taxon>Robiginitalea</taxon>
    </lineage>
</organism>
<dbReference type="InterPro" id="IPR050697">
    <property type="entry name" value="Adenylyl/Guanylyl_Cyclase_3/4"/>
</dbReference>
<protein>
    <submittedName>
        <fullName evidence="2">Adenylate/guanylate cyclase domain-containing protein</fullName>
    </submittedName>
</protein>
<dbReference type="InterPro" id="IPR029016">
    <property type="entry name" value="GAF-like_dom_sf"/>
</dbReference>
<comment type="caution">
    <text evidence="2">The sequence shown here is derived from an EMBL/GenBank/DDBJ whole genome shotgun (WGS) entry which is preliminary data.</text>
</comment>
<dbReference type="InterPro" id="IPR029787">
    <property type="entry name" value="Nucleotide_cyclase"/>
</dbReference>
<dbReference type="PROSITE" id="PS50125">
    <property type="entry name" value="GUANYLATE_CYCLASE_2"/>
    <property type="match status" value="1"/>
</dbReference>
<sequence>MSLSTADRALKHILKRDKSAREILGRLCDSSGAACAFETVDGHLLWGSEEVFEHSRDLTHEDKVLGRFRYSSDKAMLIFDTLNLLFQKEWEKKKIGKEVLGLYREINMIYDLSELISEKIDAESIAKVTLEEASQIIDTTHALFLMYDPEKDTVRQVARLGENPKSQSFIEEQKDVLKELITRGVSAIVPADRIARNPALNHLKTVMYAPLKVKHRTFGMVILGHEEEVEYTAAELKLLTTISLQSATAIESAHLYQKGLKEVQDREEAIRKIHDVSQKFVPSEFIKSLGKAKITEVFLGDLVEREVTVVFVDIRGFTTISEGLSPTDNFLFVNGFNNRMGPIIRKNGGFIMQYLGDGFMALFTEGSQGALTASVEMHRELQEYNKERAQRNRLPVHIGVGMQSGKLIMGITGDNERLDAAIISDTVNTAARIEGLSKHFGTSILLTQECKANLTEPEQFDFRYLGRVQPKGKKQPIDLYECINGDADDLREHKLTNLKTFDDAMTLFLDKEFAMAAVTFQQIFKHNTADQPAKLFLNRAAQLITQEIEDNWKGVETMTTK</sequence>
<dbReference type="Pfam" id="PF13492">
    <property type="entry name" value="GAF_3"/>
    <property type="match status" value="1"/>
</dbReference>
<dbReference type="InterPro" id="IPR003018">
    <property type="entry name" value="GAF"/>
</dbReference>
<dbReference type="CDD" id="cd07302">
    <property type="entry name" value="CHD"/>
    <property type="match status" value="1"/>
</dbReference>
<dbReference type="EMBL" id="JAUDUY010000001">
    <property type="protein sequence ID" value="MDM9630359.1"/>
    <property type="molecule type" value="Genomic_DNA"/>
</dbReference>
<dbReference type="Proteomes" id="UP001174839">
    <property type="component" value="Unassembled WGS sequence"/>
</dbReference>
<dbReference type="Pfam" id="PF00211">
    <property type="entry name" value="Guanylate_cyc"/>
    <property type="match status" value="1"/>
</dbReference>
<dbReference type="Gene3D" id="3.30.450.40">
    <property type="match status" value="1"/>
</dbReference>
<dbReference type="SMART" id="SM00044">
    <property type="entry name" value="CYCc"/>
    <property type="match status" value="1"/>
</dbReference>
<dbReference type="SMART" id="SM00065">
    <property type="entry name" value="GAF"/>
    <property type="match status" value="1"/>
</dbReference>
<reference evidence="2" key="1">
    <citation type="submission" date="2023-06" db="EMBL/GenBank/DDBJ databases">
        <title>Robiginitalea aurantiacus sp. nov. and Algoriphagus sediminis sp. nov., isolated from coastal sediment.</title>
        <authorList>
            <person name="Zhou Z.Y."/>
            <person name="An J."/>
            <person name="Jia Y.W."/>
            <person name="Du Z.J."/>
        </authorList>
    </citation>
    <scope>NUCLEOTIDE SEQUENCE</scope>
    <source>
        <strain evidence="2">M39</strain>
    </source>
</reference>
<dbReference type="RefSeq" id="WP_289723718.1">
    <property type="nucleotide sequence ID" value="NZ_JAUDUY010000001.1"/>
</dbReference>
<feature type="domain" description="Guanylate cyclase" evidence="1">
    <location>
        <begin position="308"/>
        <end position="434"/>
    </location>
</feature>
<proteinExistence type="predicted"/>
<dbReference type="PANTHER" id="PTHR43081">
    <property type="entry name" value="ADENYLATE CYCLASE, TERMINAL-DIFFERENTIATION SPECIFIC-RELATED"/>
    <property type="match status" value="1"/>
</dbReference>
<dbReference type="Gene3D" id="3.30.70.1230">
    <property type="entry name" value="Nucleotide cyclase"/>
    <property type="match status" value="1"/>
</dbReference>
<name>A0ABT7WBS9_9FLAO</name>
<dbReference type="SUPFAM" id="SSF55073">
    <property type="entry name" value="Nucleotide cyclase"/>
    <property type="match status" value="1"/>
</dbReference>
<dbReference type="PANTHER" id="PTHR43081:SF1">
    <property type="entry name" value="ADENYLATE CYCLASE, TERMINAL-DIFFERENTIATION SPECIFIC"/>
    <property type="match status" value="1"/>
</dbReference>